<accession>A0A1G5QPB3</accession>
<dbReference type="InterPro" id="IPR036291">
    <property type="entry name" value="NAD(P)-bd_dom_sf"/>
</dbReference>
<dbReference type="AlphaFoldDB" id="A0A1G5QPB3"/>
<dbReference type="InterPro" id="IPR052184">
    <property type="entry name" value="SDR_enzymes"/>
</dbReference>
<evidence type="ECO:0000313" key="1">
    <source>
        <dbReference type="EMBL" id="SCZ63380.1"/>
    </source>
</evidence>
<dbReference type="RefSeq" id="WP_092997539.1">
    <property type="nucleotide sequence ID" value="NZ_FMWD01000007.1"/>
</dbReference>
<dbReference type="OrthoDB" id="5786478at2"/>
<evidence type="ECO:0000313" key="2">
    <source>
        <dbReference type="Proteomes" id="UP000199648"/>
    </source>
</evidence>
<dbReference type="PRINTS" id="PR00081">
    <property type="entry name" value="GDHRDH"/>
</dbReference>
<dbReference type="PANTHER" id="PTHR45458:SF1">
    <property type="entry name" value="SHORT CHAIN DEHYDROGENASE"/>
    <property type="match status" value="1"/>
</dbReference>
<dbReference type="EMBL" id="FMWD01000007">
    <property type="protein sequence ID" value="SCZ63380.1"/>
    <property type="molecule type" value="Genomic_DNA"/>
</dbReference>
<dbReference type="GO" id="GO:0016616">
    <property type="term" value="F:oxidoreductase activity, acting on the CH-OH group of donors, NAD or NADP as acceptor"/>
    <property type="evidence" value="ECO:0007669"/>
    <property type="project" value="TreeGrafter"/>
</dbReference>
<sequence>MPNALITGSNRGLGLAWVRHLTSENWRVFASCRHPGDATELNAFAEHKDSISVHRCDVTVADDIRGLYWELEEQPIDLLITNAGVYLEKGATTLGSLRFDDWMRTLEVNVFGQVRIIEAFHDNLERARNPLVVPISSHMGSIADITVPGSYYYRSSKAALNAAMRGLAAELMEHGIGLMLLHPGGVMTRMGPAHGLSPEESVAGMYRLVEKFDHKMHGRFYRYDGSELPW</sequence>
<protein>
    <submittedName>
        <fullName evidence="1">NAD(P)-dependent dehydrogenase, short-chain alcohol dehydrogenase family</fullName>
    </submittedName>
</protein>
<gene>
    <name evidence="1" type="ORF">SAMN03097708_02470</name>
</gene>
<dbReference type="STRING" id="415747.SAMN03097708_02470"/>
<keyword evidence="2" id="KW-1185">Reference proteome</keyword>
<dbReference type="Gene3D" id="3.40.50.720">
    <property type="entry name" value="NAD(P)-binding Rossmann-like Domain"/>
    <property type="match status" value="1"/>
</dbReference>
<reference evidence="1 2" key="1">
    <citation type="submission" date="2016-10" db="EMBL/GenBank/DDBJ databases">
        <authorList>
            <person name="de Groot N.N."/>
        </authorList>
    </citation>
    <scope>NUCLEOTIDE SEQUENCE [LARGE SCALE GENOMIC DNA]</scope>
    <source>
        <strain evidence="1 2">HLD2</strain>
    </source>
</reference>
<dbReference type="Pfam" id="PF00106">
    <property type="entry name" value="adh_short"/>
    <property type="match status" value="1"/>
</dbReference>
<dbReference type="PANTHER" id="PTHR45458">
    <property type="entry name" value="SHORT-CHAIN DEHYDROGENASE/REDUCTASE SDR"/>
    <property type="match status" value="1"/>
</dbReference>
<proteinExistence type="predicted"/>
<dbReference type="Proteomes" id="UP000199648">
    <property type="component" value="Unassembled WGS sequence"/>
</dbReference>
<dbReference type="InterPro" id="IPR002347">
    <property type="entry name" value="SDR_fam"/>
</dbReference>
<dbReference type="SUPFAM" id="SSF51735">
    <property type="entry name" value="NAD(P)-binding Rossmann-fold domains"/>
    <property type="match status" value="1"/>
</dbReference>
<dbReference type="CDD" id="cd05325">
    <property type="entry name" value="carb_red_sniffer_like_SDR_c"/>
    <property type="match status" value="1"/>
</dbReference>
<name>A0A1G5QPB3_9GAMM</name>
<organism evidence="1 2">
    <name type="scientific">Thiohalomonas denitrificans</name>
    <dbReference type="NCBI Taxonomy" id="415747"/>
    <lineage>
        <taxon>Bacteria</taxon>
        <taxon>Pseudomonadati</taxon>
        <taxon>Pseudomonadota</taxon>
        <taxon>Gammaproteobacteria</taxon>
        <taxon>Thiohalomonadales</taxon>
        <taxon>Thiohalomonadaceae</taxon>
        <taxon>Thiohalomonas</taxon>
    </lineage>
</organism>